<dbReference type="Proteomes" id="UP000269097">
    <property type="component" value="Chromosome"/>
</dbReference>
<dbReference type="EMBL" id="CP033433">
    <property type="protein sequence ID" value="AYQ75053.1"/>
    <property type="molecule type" value="Genomic_DNA"/>
</dbReference>
<dbReference type="RefSeq" id="WP_123043133.1">
    <property type="nucleotide sequence ID" value="NZ_CP033433.1"/>
</dbReference>
<dbReference type="Gene3D" id="1.20.1250.20">
    <property type="entry name" value="MFS general substrate transporter like domains"/>
    <property type="match status" value="2"/>
</dbReference>
<organism evidence="9 10">
    <name type="scientific">Cohnella candidum</name>
    <dbReference type="NCBI Taxonomy" id="2674991"/>
    <lineage>
        <taxon>Bacteria</taxon>
        <taxon>Bacillati</taxon>
        <taxon>Bacillota</taxon>
        <taxon>Bacilli</taxon>
        <taxon>Bacillales</taxon>
        <taxon>Paenibacillaceae</taxon>
        <taxon>Cohnella</taxon>
    </lineage>
</organism>
<keyword evidence="3" id="KW-1003">Cell membrane</keyword>
<dbReference type="InterPro" id="IPR011701">
    <property type="entry name" value="MFS"/>
</dbReference>
<evidence type="ECO:0000256" key="4">
    <source>
        <dbReference type="ARBA" id="ARBA00022692"/>
    </source>
</evidence>
<evidence type="ECO:0000256" key="5">
    <source>
        <dbReference type="ARBA" id="ARBA00022989"/>
    </source>
</evidence>
<protein>
    <submittedName>
        <fullName evidence="9">MFS transporter</fullName>
    </submittedName>
</protein>
<name>A0A3G3K3J1_9BACL</name>
<keyword evidence="4 7" id="KW-0812">Transmembrane</keyword>
<evidence type="ECO:0000256" key="3">
    <source>
        <dbReference type="ARBA" id="ARBA00022475"/>
    </source>
</evidence>
<reference evidence="9 10" key="1">
    <citation type="submission" date="2018-10" db="EMBL/GenBank/DDBJ databases">
        <title>Genome Sequence of Cohnella sp.</title>
        <authorList>
            <person name="Srinivasan S."/>
            <person name="Kim M.K."/>
        </authorList>
    </citation>
    <scope>NUCLEOTIDE SEQUENCE [LARGE SCALE GENOMIC DNA]</scope>
    <source>
        <strain evidence="9 10">18JY8-7</strain>
    </source>
</reference>
<feature type="transmembrane region" description="Helical" evidence="7">
    <location>
        <begin position="158"/>
        <end position="183"/>
    </location>
</feature>
<feature type="domain" description="Major facilitator superfamily (MFS) profile" evidence="8">
    <location>
        <begin position="225"/>
        <end position="423"/>
    </location>
</feature>
<dbReference type="GO" id="GO:0022857">
    <property type="term" value="F:transmembrane transporter activity"/>
    <property type="evidence" value="ECO:0007669"/>
    <property type="project" value="InterPro"/>
</dbReference>
<feature type="transmembrane region" description="Helical" evidence="7">
    <location>
        <begin position="261"/>
        <end position="282"/>
    </location>
</feature>
<evidence type="ECO:0000259" key="8">
    <source>
        <dbReference type="PROSITE" id="PS50850"/>
    </source>
</evidence>
<dbReference type="Pfam" id="PF07690">
    <property type="entry name" value="MFS_1"/>
    <property type="match status" value="1"/>
</dbReference>
<keyword evidence="10" id="KW-1185">Reference proteome</keyword>
<accession>A0A3G3K3J1</accession>
<proteinExistence type="predicted"/>
<sequence>MKDIFGNRIFVRLFLATIASQLGTIVGNMAFAFYLLDRYSSQPGYASLAELMYSLPTLLVFWLVGVAADRFDRRRIAENSAWIRVVLTAVLLLVLYGGWLPLAFAVLFLRSAVSKFYAPAESALLQGILAPEQYVAASGLNQTVMGVFMMFGVSLGALSYHVFGILGAVVIDGIGLLAVGFLIRSCKVPAEVALPNGKTTWRSIRLREITADFSEGIRYIRRFPLLLSLIGGFLLFGLLNGGFAVLPMYTMKYKLAPDQYTFYSSLFAVFLGIGFLLGGIIGPALVNRFKPHRVIIVSLLGSGLASLALIAADEPWFYLSVVLVIGVLLAPLNIAIGGWLPSLVDAKQMGRVSAWNDPLLMLSQSVALGLIALLYPGTISLETIYASLSVILLLAFLFYLVTLPRYQRQHEQTAPSHETAALG</sequence>
<feature type="transmembrane region" description="Helical" evidence="7">
    <location>
        <begin position="225"/>
        <end position="249"/>
    </location>
</feature>
<dbReference type="CDD" id="cd06173">
    <property type="entry name" value="MFS_MefA_like"/>
    <property type="match status" value="1"/>
</dbReference>
<dbReference type="GO" id="GO:0005886">
    <property type="term" value="C:plasma membrane"/>
    <property type="evidence" value="ECO:0007669"/>
    <property type="project" value="UniProtKB-SubCell"/>
</dbReference>
<dbReference type="PROSITE" id="PS50850">
    <property type="entry name" value="MFS"/>
    <property type="match status" value="1"/>
</dbReference>
<dbReference type="PANTHER" id="PTHR43266:SF8">
    <property type="entry name" value="MACROLIDE-EFFLUX PROTEIN"/>
    <property type="match status" value="1"/>
</dbReference>
<feature type="transmembrane region" description="Helical" evidence="7">
    <location>
        <begin position="359"/>
        <end position="378"/>
    </location>
</feature>
<dbReference type="AlphaFoldDB" id="A0A3G3K3J1"/>
<keyword evidence="6 7" id="KW-0472">Membrane</keyword>
<evidence type="ECO:0000313" key="10">
    <source>
        <dbReference type="Proteomes" id="UP000269097"/>
    </source>
</evidence>
<dbReference type="PANTHER" id="PTHR43266">
    <property type="entry name" value="MACROLIDE-EFFLUX PROTEIN"/>
    <property type="match status" value="1"/>
</dbReference>
<evidence type="ECO:0000256" key="1">
    <source>
        <dbReference type="ARBA" id="ARBA00004651"/>
    </source>
</evidence>
<feature type="transmembrane region" description="Helical" evidence="7">
    <location>
        <begin position="294"/>
        <end position="311"/>
    </location>
</feature>
<feature type="transmembrane region" description="Helical" evidence="7">
    <location>
        <begin position="317"/>
        <end position="339"/>
    </location>
</feature>
<evidence type="ECO:0000256" key="7">
    <source>
        <dbReference type="SAM" id="Phobius"/>
    </source>
</evidence>
<evidence type="ECO:0000256" key="6">
    <source>
        <dbReference type="ARBA" id="ARBA00023136"/>
    </source>
</evidence>
<evidence type="ECO:0000313" key="9">
    <source>
        <dbReference type="EMBL" id="AYQ75053.1"/>
    </source>
</evidence>
<keyword evidence="5 7" id="KW-1133">Transmembrane helix</keyword>
<feature type="transmembrane region" description="Helical" evidence="7">
    <location>
        <begin position="51"/>
        <end position="69"/>
    </location>
</feature>
<feature type="transmembrane region" description="Helical" evidence="7">
    <location>
        <begin position="81"/>
        <end position="109"/>
    </location>
</feature>
<feature type="transmembrane region" description="Helical" evidence="7">
    <location>
        <begin position="12"/>
        <end position="36"/>
    </location>
</feature>
<dbReference type="InterPro" id="IPR020846">
    <property type="entry name" value="MFS_dom"/>
</dbReference>
<evidence type="ECO:0000256" key="2">
    <source>
        <dbReference type="ARBA" id="ARBA00022448"/>
    </source>
</evidence>
<dbReference type="InterPro" id="IPR036259">
    <property type="entry name" value="MFS_trans_sf"/>
</dbReference>
<gene>
    <name evidence="9" type="ORF">EAV92_22340</name>
</gene>
<comment type="subcellular location">
    <subcellularLocation>
        <location evidence="1">Cell membrane</location>
        <topology evidence="1">Multi-pass membrane protein</topology>
    </subcellularLocation>
</comment>
<feature type="transmembrane region" description="Helical" evidence="7">
    <location>
        <begin position="384"/>
        <end position="403"/>
    </location>
</feature>
<dbReference type="KEGG" id="coh:EAV92_22340"/>
<dbReference type="SUPFAM" id="SSF103473">
    <property type="entry name" value="MFS general substrate transporter"/>
    <property type="match status" value="1"/>
</dbReference>
<keyword evidence="2" id="KW-0813">Transport</keyword>